<evidence type="ECO:0000256" key="3">
    <source>
        <dbReference type="SAM" id="MobiDB-lite"/>
    </source>
</evidence>
<dbReference type="OrthoDB" id="9809760at2"/>
<evidence type="ECO:0000256" key="2">
    <source>
        <dbReference type="RuleBase" id="RU003616"/>
    </source>
</evidence>
<dbReference type="Gene3D" id="2.60.40.790">
    <property type="match status" value="1"/>
</dbReference>
<dbReference type="Proteomes" id="UP000001937">
    <property type="component" value="Chromosome"/>
</dbReference>
<dbReference type="Pfam" id="PF00011">
    <property type="entry name" value="HSP20"/>
    <property type="match status" value="1"/>
</dbReference>
<dbReference type="PROSITE" id="PS01031">
    <property type="entry name" value="SHSP"/>
    <property type="match status" value="1"/>
</dbReference>
<gene>
    <name evidence="4" type="ordered locus">Francci3_2174</name>
</gene>
<dbReference type="InterPro" id="IPR002068">
    <property type="entry name" value="A-crystallin/Hsp20_dom"/>
</dbReference>
<dbReference type="CDD" id="cd06464">
    <property type="entry name" value="ACD_sHsps-like"/>
    <property type="match status" value="1"/>
</dbReference>
<dbReference type="RefSeq" id="WP_011436591.1">
    <property type="nucleotide sequence ID" value="NC_007777.1"/>
</dbReference>
<dbReference type="HOGENOM" id="CLU_046737_12_2_11"/>
<organism evidence="4 5">
    <name type="scientific">Frankia casuarinae (strain DSM 45818 / CECT 9043 / HFP020203 / CcI3)</name>
    <dbReference type="NCBI Taxonomy" id="106370"/>
    <lineage>
        <taxon>Bacteria</taxon>
        <taxon>Bacillati</taxon>
        <taxon>Actinomycetota</taxon>
        <taxon>Actinomycetes</taxon>
        <taxon>Frankiales</taxon>
        <taxon>Frankiaceae</taxon>
        <taxon>Frankia</taxon>
    </lineage>
</organism>
<protein>
    <submittedName>
        <fullName evidence="4">Heat shock protein Hsp20</fullName>
    </submittedName>
</protein>
<proteinExistence type="inferred from homology"/>
<dbReference type="AlphaFoldDB" id="Q2JAZ8"/>
<accession>Q2JAZ8</accession>
<dbReference type="KEGG" id="fra:Francci3_2174"/>
<accession>A0A1X1PX64</accession>
<dbReference type="InterPro" id="IPR031107">
    <property type="entry name" value="Small_HSP"/>
</dbReference>
<evidence type="ECO:0000256" key="1">
    <source>
        <dbReference type="PROSITE-ProRule" id="PRU00285"/>
    </source>
</evidence>
<feature type="region of interest" description="Disordered" evidence="3">
    <location>
        <begin position="145"/>
        <end position="169"/>
    </location>
</feature>
<dbReference type="InterPro" id="IPR008978">
    <property type="entry name" value="HSP20-like_chaperone"/>
</dbReference>
<keyword evidence="4" id="KW-0346">Stress response</keyword>
<dbReference type="eggNOG" id="COG0071">
    <property type="taxonomic scope" value="Bacteria"/>
</dbReference>
<evidence type="ECO:0000313" key="5">
    <source>
        <dbReference type="Proteomes" id="UP000001937"/>
    </source>
</evidence>
<evidence type="ECO:0000313" key="4">
    <source>
        <dbReference type="EMBL" id="ABD11544.1"/>
    </source>
</evidence>
<name>Q2JAZ8_FRACC</name>
<keyword evidence="5" id="KW-1185">Reference proteome</keyword>
<dbReference type="STRING" id="106370.Francci3_2174"/>
<reference evidence="4 5" key="1">
    <citation type="journal article" date="2007" name="Genome Res.">
        <title>Genome characteristics of facultatively symbiotic Frankia sp. strains reflect host range and host plant biogeography.</title>
        <authorList>
            <person name="Normand P."/>
            <person name="Lapierre P."/>
            <person name="Tisa L.S."/>
            <person name="Gogarten J.P."/>
            <person name="Alloisio N."/>
            <person name="Bagnarol E."/>
            <person name="Bassi C.A."/>
            <person name="Berry A.M."/>
            <person name="Bickhart D.M."/>
            <person name="Choisne N."/>
            <person name="Couloux A."/>
            <person name="Cournoyer B."/>
            <person name="Cruveiller S."/>
            <person name="Daubin V."/>
            <person name="Demange N."/>
            <person name="Francino M.P."/>
            <person name="Goltsman E."/>
            <person name="Huang Y."/>
            <person name="Kopp O.R."/>
            <person name="Labarre L."/>
            <person name="Lapidus A."/>
            <person name="Lavire C."/>
            <person name="Marechal J."/>
            <person name="Martinez M."/>
            <person name="Mastronunzio J.E."/>
            <person name="Mullin B.C."/>
            <person name="Niemann J."/>
            <person name="Pujic P."/>
            <person name="Rawnsley T."/>
            <person name="Rouy Z."/>
            <person name="Schenowitz C."/>
            <person name="Sellstedt A."/>
            <person name="Tavares F."/>
            <person name="Tomkins J.P."/>
            <person name="Vallenet D."/>
            <person name="Valverde C."/>
            <person name="Wall L.G."/>
            <person name="Wang Y."/>
            <person name="Medigue C."/>
            <person name="Benson D.R."/>
        </authorList>
    </citation>
    <scope>NUCLEOTIDE SEQUENCE [LARGE SCALE GENOMIC DNA]</scope>
    <source>
        <strain evidence="5">DSM 45818 / CECT 9043 / CcI3</strain>
    </source>
</reference>
<comment type="similarity">
    <text evidence="1 2">Belongs to the small heat shock protein (HSP20) family.</text>
</comment>
<dbReference type="SUPFAM" id="SSF49764">
    <property type="entry name" value="HSP20-like chaperones"/>
    <property type="match status" value="1"/>
</dbReference>
<feature type="compositionally biased region" description="Gly residues" evidence="3">
    <location>
        <begin position="159"/>
        <end position="169"/>
    </location>
</feature>
<dbReference type="PANTHER" id="PTHR11527">
    <property type="entry name" value="HEAT-SHOCK PROTEIN 20 FAMILY MEMBER"/>
    <property type="match status" value="1"/>
</dbReference>
<dbReference type="EMBL" id="CP000249">
    <property type="protein sequence ID" value="ABD11544.1"/>
    <property type="molecule type" value="Genomic_DNA"/>
</dbReference>
<sequence>MTLPVRRGEGLGTLARWDPFREIEDAWTRMGNLLGDVIGGVEGRPARLLGGMVQPVDIEETEDAFVIDLDLPGVRREDISVDLRDNELFVTGEIKERERTGVLRRRSRPVGRFEHRIAVPGDIDPESVHATLADGVLTIRLAKAKRSQPKHIEISTGPEGQGTGPEGQS</sequence>